<dbReference type="InterPro" id="IPR036291">
    <property type="entry name" value="NAD(P)-bd_dom_sf"/>
</dbReference>
<dbReference type="EMBL" id="JAGSOV010000039">
    <property type="protein sequence ID" value="MCO1656964.1"/>
    <property type="molecule type" value="Genomic_DNA"/>
</dbReference>
<keyword evidence="4" id="KW-1185">Reference proteome</keyword>
<comment type="caution">
    <text evidence="3">The sequence shown here is derived from an EMBL/GenBank/DDBJ whole genome shotgun (WGS) entry which is preliminary data.</text>
</comment>
<dbReference type="Proteomes" id="UP001165283">
    <property type="component" value="Unassembled WGS sequence"/>
</dbReference>
<feature type="region of interest" description="Disordered" evidence="2">
    <location>
        <begin position="1"/>
        <end position="28"/>
    </location>
</feature>
<dbReference type="PANTHER" id="PTHR42879">
    <property type="entry name" value="3-OXOACYL-(ACYL-CARRIER-PROTEIN) REDUCTASE"/>
    <property type="match status" value="1"/>
</dbReference>
<dbReference type="InterPro" id="IPR050259">
    <property type="entry name" value="SDR"/>
</dbReference>
<name>A0ABT1A1T7_9PSEU</name>
<evidence type="ECO:0000313" key="4">
    <source>
        <dbReference type="Proteomes" id="UP001165283"/>
    </source>
</evidence>
<dbReference type="PANTHER" id="PTHR42879:SF2">
    <property type="entry name" value="3-OXOACYL-[ACYL-CARRIER-PROTEIN] REDUCTASE FABG"/>
    <property type="match status" value="1"/>
</dbReference>
<dbReference type="PRINTS" id="PR00081">
    <property type="entry name" value="GDHRDH"/>
</dbReference>
<reference evidence="3" key="1">
    <citation type="submission" date="2021-04" db="EMBL/GenBank/DDBJ databases">
        <title>Pseudonocardia sp. nov., isolated from sandy soil of mangrove forest.</title>
        <authorList>
            <person name="Zan Z."/>
            <person name="Huang R."/>
            <person name="Liu W."/>
        </authorList>
    </citation>
    <scope>NUCLEOTIDE SEQUENCE</scope>
    <source>
        <strain evidence="3">S2-4</strain>
    </source>
</reference>
<protein>
    <submittedName>
        <fullName evidence="3">Mycofactocin-coupled SDR family oxidoreductase</fullName>
    </submittedName>
</protein>
<evidence type="ECO:0000256" key="1">
    <source>
        <dbReference type="ARBA" id="ARBA00006484"/>
    </source>
</evidence>
<gene>
    <name evidence="3" type="ORF">KDL28_18035</name>
</gene>
<dbReference type="InterPro" id="IPR020904">
    <property type="entry name" value="Sc_DH/Rdtase_CS"/>
</dbReference>
<dbReference type="Pfam" id="PF13561">
    <property type="entry name" value="adh_short_C2"/>
    <property type="match status" value="1"/>
</dbReference>
<evidence type="ECO:0000313" key="3">
    <source>
        <dbReference type="EMBL" id="MCO1656964.1"/>
    </source>
</evidence>
<proteinExistence type="inferred from homology"/>
<dbReference type="PRINTS" id="PR00080">
    <property type="entry name" value="SDRFAMILY"/>
</dbReference>
<comment type="similarity">
    <text evidence="1">Belongs to the short-chain dehydrogenases/reductases (SDR) family.</text>
</comment>
<dbReference type="Gene3D" id="3.40.50.720">
    <property type="entry name" value="NAD(P)-binding Rossmann-like Domain"/>
    <property type="match status" value="1"/>
</dbReference>
<organism evidence="3 4">
    <name type="scientific">Pseudonocardia humida</name>
    <dbReference type="NCBI Taxonomy" id="2800819"/>
    <lineage>
        <taxon>Bacteria</taxon>
        <taxon>Bacillati</taxon>
        <taxon>Actinomycetota</taxon>
        <taxon>Actinomycetes</taxon>
        <taxon>Pseudonocardiales</taxon>
        <taxon>Pseudonocardiaceae</taxon>
        <taxon>Pseudonocardia</taxon>
    </lineage>
</organism>
<dbReference type="CDD" id="cd05233">
    <property type="entry name" value="SDR_c"/>
    <property type="match status" value="1"/>
</dbReference>
<dbReference type="SUPFAM" id="SSF51735">
    <property type="entry name" value="NAD(P)-binding Rossmann-fold domains"/>
    <property type="match status" value="1"/>
</dbReference>
<feature type="compositionally biased region" description="Polar residues" evidence="2">
    <location>
        <begin position="1"/>
        <end position="24"/>
    </location>
</feature>
<sequence>MEPCNNDSTTLSTECYTSPDSVVNRTEPPDTRRFRTVLHSSGGGVADPARGLPDLTGQVALVTGAARGQGRSHCIALAEAGADIAALDVCRDLDVPAYPLATRADLDDVVAEVEARDRRALPLVADVRDPEGVEAAVAEVERAFGRLDILVNNAAVVTSAPFWELTEPQWGAVVDTNLSGVWRTSRAATAMLRRSPRGRIVNISSTGGVRAVAEFAHYVAAKHGVVGLTKAMAIELAGDRVTVNAILPGAVDSPMLAGLADELGLTPDDVHKRWLHDQLLVEVIAPGEVTGALLWLLSDAARHVTGHCLAVDGGALAR</sequence>
<accession>A0ABT1A1T7</accession>
<dbReference type="PROSITE" id="PS00061">
    <property type="entry name" value="ADH_SHORT"/>
    <property type="match status" value="1"/>
</dbReference>
<dbReference type="InterPro" id="IPR002347">
    <property type="entry name" value="SDR_fam"/>
</dbReference>
<evidence type="ECO:0000256" key="2">
    <source>
        <dbReference type="SAM" id="MobiDB-lite"/>
    </source>
</evidence>